<dbReference type="InterPro" id="IPR051289">
    <property type="entry name" value="LAGLIDADG_Endonuclease"/>
</dbReference>
<geneLocation type="mitochondrion" evidence="3"/>
<keyword evidence="3" id="KW-0496">Mitochondrion</keyword>
<sequence>MIGFLTLLYAGTTLYIWNTPFYAEVVTKFKLTSQSAGNSYSSRGTSENLRKGTCNEKIKPVSIHIHKHKKPITDDEFGHYLAGLIDGDGYFSKNPQLVIVFRANDASLAYWLKSRLGHGTVRKVKDKNAYLFKLSSKGAINNVLLLINNKLRTQNKYNQVINNVLTHFKEPISFKLNESSDLNNHWLAGFSDADASFQVKILNRDNGKRVEIRLNYQVDQKGSEILHLIKTRFGGNIGYRVSQDTYYYGSTSFGSAKKVINYFDNYHLQSSKHINYLKWRKVYLMVQNKDHLTLKGQEKIKNIKNSMNSKSVETDKDFCNFKNKITCSRLIPNKNMSFWALIIFLLKND</sequence>
<name>A0AAD1PUZ6_9TREE</name>
<keyword evidence="4" id="KW-1185">Reference proteome</keyword>
<dbReference type="GO" id="GO:0004519">
    <property type="term" value="F:endonuclease activity"/>
    <property type="evidence" value="ECO:0007669"/>
    <property type="project" value="UniProtKB-KW"/>
</dbReference>
<protein>
    <submittedName>
        <fullName evidence="3">LAGLIDADG homing endonuclease</fullName>
    </submittedName>
</protein>
<keyword evidence="3" id="KW-0540">Nuclease</keyword>
<dbReference type="InterPro" id="IPR004860">
    <property type="entry name" value="LAGLIDADG_dom"/>
</dbReference>
<dbReference type="AlphaFoldDB" id="A0AAD1PUZ6"/>
<dbReference type="EMBL" id="AP028247">
    <property type="protein sequence ID" value="BEJ18295.1"/>
    <property type="molecule type" value="Genomic_DNA"/>
</dbReference>
<evidence type="ECO:0000259" key="2">
    <source>
        <dbReference type="Pfam" id="PF00961"/>
    </source>
</evidence>
<evidence type="ECO:0000313" key="4">
    <source>
        <dbReference type="Proteomes" id="UP001222932"/>
    </source>
</evidence>
<gene>
    <name evidence="3" type="primary">lagli</name>
    <name evidence="3" type="ORF">CspeluHIS016_mit070</name>
</gene>
<dbReference type="SUPFAM" id="SSF55608">
    <property type="entry name" value="Homing endonucleases"/>
    <property type="match status" value="2"/>
</dbReference>
<dbReference type="Proteomes" id="UP001222932">
    <property type="component" value="Mitochondrion MT"/>
</dbReference>
<evidence type="ECO:0000313" key="3">
    <source>
        <dbReference type="EMBL" id="BEJ18295.1"/>
    </source>
</evidence>
<proteinExistence type="predicted"/>
<comment type="function">
    <text evidence="1">Mitochondrial DNA endonuclease involved in intron homing.</text>
</comment>
<feature type="domain" description="Homing endonuclease LAGLIDADG" evidence="2">
    <location>
        <begin position="187"/>
        <end position="283"/>
    </location>
</feature>
<keyword evidence="3" id="KW-0378">Hydrolase</keyword>
<dbReference type="Pfam" id="PF00961">
    <property type="entry name" value="LAGLIDADG_1"/>
    <property type="match status" value="1"/>
</dbReference>
<dbReference type="InterPro" id="IPR027434">
    <property type="entry name" value="Homing_endonucl"/>
</dbReference>
<dbReference type="PANTHER" id="PTHR36181">
    <property type="entry name" value="INTRON-ENCODED ENDONUCLEASE AI3-RELATED"/>
    <property type="match status" value="1"/>
</dbReference>
<evidence type="ECO:0000256" key="1">
    <source>
        <dbReference type="ARBA" id="ARBA00002670"/>
    </source>
</evidence>
<reference evidence="3" key="1">
    <citation type="journal article" date="2023" name="BMC Genomics">
        <title>Chromosome-level genome assemblies of Cutaneotrichosporon spp. (Trichosporonales, Basidiomycota) reveal imbalanced evolution between nucleotide sequences and chromosome synteny.</title>
        <authorList>
            <person name="Kobayashi Y."/>
            <person name="Kayamori A."/>
            <person name="Aoki K."/>
            <person name="Shiwa Y."/>
            <person name="Matsutani M."/>
            <person name="Fujita N."/>
            <person name="Sugita T."/>
            <person name="Iwasaki W."/>
            <person name="Tanaka N."/>
            <person name="Takashima M."/>
        </authorList>
    </citation>
    <scope>NUCLEOTIDE SEQUENCE</scope>
    <source>
        <strain evidence="3">HIS016</strain>
    </source>
</reference>
<organism evidence="3 4">
    <name type="scientific">Cutaneotrichosporon spelunceum</name>
    <dbReference type="NCBI Taxonomy" id="1672016"/>
    <lineage>
        <taxon>Eukaryota</taxon>
        <taxon>Fungi</taxon>
        <taxon>Dikarya</taxon>
        <taxon>Basidiomycota</taxon>
        <taxon>Agaricomycotina</taxon>
        <taxon>Tremellomycetes</taxon>
        <taxon>Trichosporonales</taxon>
        <taxon>Trichosporonaceae</taxon>
        <taxon>Cutaneotrichosporon</taxon>
    </lineage>
</organism>
<accession>A0AAD1PUZ6</accession>
<dbReference type="Gene3D" id="3.10.28.10">
    <property type="entry name" value="Homing endonucleases"/>
    <property type="match status" value="2"/>
</dbReference>
<dbReference type="GO" id="GO:0005739">
    <property type="term" value="C:mitochondrion"/>
    <property type="evidence" value="ECO:0007669"/>
    <property type="project" value="UniProtKB-ARBA"/>
</dbReference>
<dbReference type="PANTHER" id="PTHR36181:SF3">
    <property type="entry name" value="INTRON-ENCODED DNA ENDONUCLEASE AI5 BETA"/>
    <property type="match status" value="1"/>
</dbReference>
<keyword evidence="3" id="KW-0255">Endonuclease</keyword>